<dbReference type="PANTHER" id="PTHR37306:SF1">
    <property type="entry name" value="COLICIN V PRODUCTION PROTEIN"/>
    <property type="match status" value="1"/>
</dbReference>
<feature type="transmembrane region" description="Helical" evidence="5">
    <location>
        <begin position="64"/>
        <end position="85"/>
    </location>
</feature>
<dbReference type="GO" id="GO:0009403">
    <property type="term" value="P:toxin biosynthetic process"/>
    <property type="evidence" value="ECO:0007669"/>
    <property type="project" value="InterPro"/>
</dbReference>
<keyword evidence="4 5" id="KW-0472">Membrane</keyword>
<evidence type="ECO:0000256" key="2">
    <source>
        <dbReference type="ARBA" id="ARBA00022692"/>
    </source>
</evidence>
<organism evidence="6 7">
    <name type="scientific">Candidatus Falkowbacteria bacterium HGW-Falkowbacteria-1</name>
    <dbReference type="NCBI Taxonomy" id="2013768"/>
    <lineage>
        <taxon>Bacteria</taxon>
        <taxon>Candidatus Falkowiibacteriota</taxon>
    </lineage>
</organism>
<dbReference type="AlphaFoldDB" id="A0A2N2E9M0"/>
<feature type="transmembrane region" description="Helical" evidence="5">
    <location>
        <begin position="106"/>
        <end position="127"/>
    </location>
</feature>
<dbReference type="Pfam" id="PF02674">
    <property type="entry name" value="Colicin_V"/>
    <property type="match status" value="1"/>
</dbReference>
<dbReference type="PANTHER" id="PTHR37306">
    <property type="entry name" value="COLICIN V PRODUCTION PROTEIN"/>
    <property type="match status" value="1"/>
</dbReference>
<proteinExistence type="predicted"/>
<dbReference type="GO" id="GO:0016020">
    <property type="term" value="C:membrane"/>
    <property type="evidence" value="ECO:0007669"/>
    <property type="project" value="UniProtKB-SubCell"/>
</dbReference>
<evidence type="ECO:0000313" key="7">
    <source>
        <dbReference type="Proteomes" id="UP000233517"/>
    </source>
</evidence>
<evidence type="ECO:0000256" key="3">
    <source>
        <dbReference type="ARBA" id="ARBA00022989"/>
    </source>
</evidence>
<evidence type="ECO:0000256" key="5">
    <source>
        <dbReference type="SAM" id="Phobius"/>
    </source>
</evidence>
<sequence>MVDIILLVFLGLFILYGFFLGLVKMALNLLASVLGIILAIKFYSVFYDIFPFVGFGSEGIGKTLSFIIVLSIFSFILSFGFRLIAKILKIVTSLPIISLANRLAGAVFGLIQGLFILGSILFVLSHYAFLNYFLNFVISDSSISPILIKAVYWIEPFVPETLRLLQSMI</sequence>
<dbReference type="Proteomes" id="UP000233517">
    <property type="component" value="Unassembled WGS sequence"/>
</dbReference>
<feature type="transmembrane region" description="Helical" evidence="5">
    <location>
        <begin position="6"/>
        <end position="23"/>
    </location>
</feature>
<feature type="transmembrane region" description="Helical" evidence="5">
    <location>
        <begin position="30"/>
        <end position="52"/>
    </location>
</feature>
<comment type="caution">
    <text evidence="6">The sequence shown here is derived from an EMBL/GenBank/DDBJ whole genome shotgun (WGS) entry which is preliminary data.</text>
</comment>
<evidence type="ECO:0000313" key="6">
    <source>
        <dbReference type="EMBL" id="PKM91376.1"/>
    </source>
</evidence>
<reference evidence="6 7" key="1">
    <citation type="journal article" date="2017" name="ISME J.">
        <title>Potential for microbial H2 and metal transformations associated with novel bacteria and archaea in deep terrestrial subsurface sediments.</title>
        <authorList>
            <person name="Hernsdorf A.W."/>
            <person name="Amano Y."/>
            <person name="Miyakawa K."/>
            <person name="Ise K."/>
            <person name="Suzuki Y."/>
            <person name="Anantharaman K."/>
            <person name="Probst A."/>
            <person name="Burstein D."/>
            <person name="Thomas B.C."/>
            <person name="Banfield J.F."/>
        </authorList>
    </citation>
    <scope>NUCLEOTIDE SEQUENCE [LARGE SCALE GENOMIC DNA]</scope>
    <source>
        <strain evidence="6">HGW-Falkowbacteria-1</strain>
    </source>
</reference>
<gene>
    <name evidence="6" type="ORF">CVU82_02150</name>
</gene>
<protein>
    <recommendedName>
        <fullName evidence="8">Colicin V production protein</fullName>
    </recommendedName>
</protein>
<evidence type="ECO:0008006" key="8">
    <source>
        <dbReference type="Google" id="ProtNLM"/>
    </source>
</evidence>
<name>A0A2N2E9M0_9BACT</name>
<comment type="subcellular location">
    <subcellularLocation>
        <location evidence="1">Membrane</location>
        <topology evidence="1">Multi-pass membrane protein</topology>
    </subcellularLocation>
</comment>
<keyword evidence="2 5" id="KW-0812">Transmembrane</keyword>
<dbReference type="InterPro" id="IPR003825">
    <property type="entry name" value="Colicin-V_CvpA"/>
</dbReference>
<dbReference type="EMBL" id="PHAI01000002">
    <property type="protein sequence ID" value="PKM91376.1"/>
    <property type="molecule type" value="Genomic_DNA"/>
</dbReference>
<accession>A0A2N2E9M0</accession>
<evidence type="ECO:0000256" key="1">
    <source>
        <dbReference type="ARBA" id="ARBA00004141"/>
    </source>
</evidence>
<evidence type="ECO:0000256" key="4">
    <source>
        <dbReference type="ARBA" id="ARBA00023136"/>
    </source>
</evidence>
<keyword evidence="3 5" id="KW-1133">Transmembrane helix</keyword>